<name>A0ACD5WKM2_AVESA</name>
<protein>
    <submittedName>
        <fullName evidence="1">Uncharacterized protein</fullName>
    </submittedName>
</protein>
<sequence>MVYADGFCRRRSYIRRRLFYADERRGYAYGAVRRRQPSGQPTPTAFRAYADGTRPSAYSAFSVVRSSSCSYFFSPDSRFNATSALRLRRHCLKHRQPQVWGVRLAFSMSNATVAAVLPTQRAFFRPAASPFVSRCYWRHDTRSGLACAAEHEPGLNVSTQEHRLDFFSPSSHRPTISSCLDISFPQIVNAERGIIGENTSSLPNMERKARIRKQLLEPDLLPSSYDTAWVAMVPLPGSPQVPCFPQCVEWILQNQQMNGSWGLSQMVDKDLLSSTLACVLALKRWSVGREHIERGQRFIGSNFPLAMDQRAVAPIGFNITFAAMLTLAIEMGLEFPVSQTHIDAILHLRDMELERIFVDECYGREAYMAYVTEGLGNLLDWNEVMKFQRKNGSLFNSPSSTAAALIHNYDEKALCYLTFVVSIYGNSVPTVYPTTIYCQLSMVDSLENIGISQHFYNEIKVILDLTYSLWLQKDEEIMLDVAACAMAFRLLRMHGYDVSEDGLSHVVEVSCFENSLPGYLNDIKSILELYKASKVSVSENEFILDNIGSWTGNLLSEKLFSNGAKTRPIFGEVEYTLKFPFYATMERLDHKRNIEQFDPRGSHVLKTKYVPCCVNQDLISLAVQDFTFSQSIYQDELLHLKRWVKENRLEQLQFARHRLTYCYLSSAATIFSPELSDARISWAKNSILTTVADDFFDVGGSIEELQNLVALVEKWDEHSRDGFYSEQVKILFYAIYTTVNQLGTMASEVQNRDVRKHMIELWLQMLRSMMTETEWRMARYVPTIEEYMANAIVSLALGPIVLTSLYFVEEKLLGCIINDEEYNALFMLMSTCGRLLNDIQGFERESSEGKLDSVSLLVLHSDGSMSIGEAKEAIRKSITSCRKDLLRLVLKEDSVVPRPCRELFWKMCKVCHMFFSHTDGFTSPSEMVSAVDAVIKDPLKF</sequence>
<evidence type="ECO:0000313" key="1">
    <source>
        <dbReference type="EnsemblPlants" id="AVESA.00010b.r2.4CG1250520.1.CDS"/>
    </source>
</evidence>
<dbReference type="EnsemblPlants" id="AVESA.00010b.r2.4CG1250520.1">
    <property type="protein sequence ID" value="AVESA.00010b.r2.4CG1250520.1.CDS"/>
    <property type="gene ID" value="AVESA.00010b.r2.4CG1250520"/>
</dbReference>
<reference evidence="1" key="1">
    <citation type="submission" date="2021-05" db="EMBL/GenBank/DDBJ databases">
        <authorList>
            <person name="Scholz U."/>
            <person name="Mascher M."/>
            <person name="Fiebig A."/>
        </authorList>
    </citation>
    <scope>NUCLEOTIDE SEQUENCE [LARGE SCALE GENOMIC DNA]</scope>
</reference>
<evidence type="ECO:0000313" key="2">
    <source>
        <dbReference type="Proteomes" id="UP001732700"/>
    </source>
</evidence>
<proteinExistence type="predicted"/>
<keyword evidence="2" id="KW-1185">Reference proteome</keyword>
<accession>A0ACD5WKM2</accession>
<reference evidence="1" key="2">
    <citation type="submission" date="2025-09" db="UniProtKB">
        <authorList>
            <consortium name="EnsemblPlants"/>
        </authorList>
    </citation>
    <scope>IDENTIFICATION</scope>
</reference>
<organism evidence="1 2">
    <name type="scientific">Avena sativa</name>
    <name type="common">Oat</name>
    <dbReference type="NCBI Taxonomy" id="4498"/>
    <lineage>
        <taxon>Eukaryota</taxon>
        <taxon>Viridiplantae</taxon>
        <taxon>Streptophyta</taxon>
        <taxon>Embryophyta</taxon>
        <taxon>Tracheophyta</taxon>
        <taxon>Spermatophyta</taxon>
        <taxon>Magnoliopsida</taxon>
        <taxon>Liliopsida</taxon>
        <taxon>Poales</taxon>
        <taxon>Poaceae</taxon>
        <taxon>BOP clade</taxon>
        <taxon>Pooideae</taxon>
        <taxon>Poodae</taxon>
        <taxon>Poeae</taxon>
        <taxon>Poeae Chloroplast Group 1 (Aveneae type)</taxon>
        <taxon>Aveninae</taxon>
        <taxon>Avena</taxon>
    </lineage>
</organism>
<dbReference type="Proteomes" id="UP001732700">
    <property type="component" value="Chromosome 4C"/>
</dbReference>